<dbReference type="EMBL" id="SBLC01000022">
    <property type="protein sequence ID" value="RWY39530.1"/>
    <property type="molecule type" value="Genomic_DNA"/>
</dbReference>
<feature type="chain" id="PRO_5018547360" evidence="2">
    <location>
        <begin position="20"/>
        <end position="115"/>
    </location>
</feature>
<proteinExistence type="predicted"/>
<feature type="region of interest" description="Disordered" evidence="1">
    <location>
        <begin position="76"/>
        <end position="115"/>
    </location>
</feature>
<organism evidence="3 4">
    <name type="scientific">Falsigemmobacter intermedius</name>
    <dbReference type="NCBI Taxonomy" id="1553448"/>
    <lineage>
        <taxon>Bacteria</taxon>
        <taxon>Pseudomonadati</taxon>
        <taxon>Pseudomonadota</taxon>
        <taxon>Alphaproteobacteria</taxon>
        <taxon>Rhodobacterales</taxon>
        <taxon>Paracoccaceae</taxon>
        <taxon>Falsigemmobacter</taxon>
    </lineage>
</organism>
<evidence type="ECO:0000256" key="2">
    <source>
        <dbReference type="SAM" id="SignalP"/>
    </source>
</evidence>
<comment type="caution">
    <text evidence="3">The sequence shown here is derived from an EMBL/GenBank/DDBJ whole genome shotgun (WGS) entry which is preliminary data.</text>
</comment>
<feature type="compositionally biased region" description="Low complexity" evidence="1">
    <location>
        <begin position="96"/>
        <end position="115"/>
    </location>
</feature>
<sequence length="115" mass="10234">MASAAASLRAGFGCSAGFAAGVSAAAVSVRSGRAGRPGGRREASGAMVFGAASSSAISVASVTVRVVASSGAAAGFGGSGLTGASSATGSGGGAWTSGARSASAGGFGAASAATR</sequence>
<evidence type="ECO:0000313" key="3">
    <source>
        <dbReference type="EMBL" id="RWY39530.1"/>
    </source>
</evidence>
<accession>A0A3S4XNG9</accession>
<feature type="signal peptide" evidence="2">
    <location>
        <begin position="1"/>
        <end position="19"/>
    </location>
</feature>
<name>A0A3S4XNG9_9RHOB</name>
<evidence type="ECO:0000313" key="4">
    <source>
        <dbReference type="Proteomes" id="UP000287168"/>
    </source>
</evidence>
<dbReference type="AlphaFoldDB" id="A0A3S4XNG9"/>
<evidence type="ECO:0000256" key="1">
    <source>
        <dbReference type="SAM" id="MobiDB-lite"/>
    </source>
</evidence>
<gene>
    <name evidence="3" type="ORF">EP867_13900</name>
</gene>
<reference evidence="3 4" key="1">
    <citation type="journal article" date="2015" name="Int. J. Syst. Evol. Microbiol.">
        <title>Gemmobacter intermedius sp. nov., isolated from a white stork (Ciconia ciconia).</title>
        <authorList>
            <person name="Kampfer P."/>
            <person name="Jerzak L."/>
            <person name="Wilharm G."/>
            <person name="Golke J."/>
            <person name="Busse H.J."/>
            <person name="Glaeser S.P."/>
        </authorList>
    </citation>
    <scope>NUCLEOTIDE SEQUENCE [LARGE SCALE GENOMIC DNA]</scope>
    <source>
        <strain evidence="3 4">119/4</strain>
    </source>
</reference>
<protein>
    <submittedName>
        <fullName evidence="3">Uncharacterized protein</fullName>
    </submittedName>
</protein>
<keyword evidence="4" id="KW-1185">Reference proteome</keyword>
<keyword evidence="2" id="KW-0732">Signal</keyword>
<dbReference type="Proteomes" id="UP000287168">
    <property type="component" value="Unassembled WGS sequence"/>
</dbReference>